<evidence type="ECO:0000256" key="2">
    <source>
        <dbReference type="ARBA" id="ARBA00022448"/>
    </source>
</evidence>
<evidence type="ECO:0000256" key="5">
    <source>
        <dbReference type="SAM" id="SignalP"/>
    </source>
</evidence>
<comment type="similarity">
    <text evidence="1 4">Belongs to the plant LTP family.</text>
</comment>
<keyword evidence="3 4" id="KW-0446">Lipid-binding</keyword>
<dbReference type="Pfam" id="PF00234">
    <property type="entry name" value="Tryp_alpha_amyl"/>
    <property type="match status" value="2"/>
</dbReference>
<evidence type="ECO:0000256" key="3">
    <source>
        <dbReference type="ARBA" id="ARBA00023121"/>
    </source>
</evidence>
<dbReference type="PRINTS" id="PR00382">
    <property type="entry name" value="LIPIDTRNSFER"/>
</dbReference>
<evidence type="ECO:0000256" key="4">
    <source>
        <dbReference type="RuleBase" id="RU000628"/>
    </source>
</evidence>
<dbReference type="InterPro" id="IPR000528">
    <property type="entry name" value="Plant_nsLTP"/>
</dbReference>
<evidence type="ECO:0000313" key="8">
    <source>
        <dbReference type="Proteomes" id="UP000824120"/>
    </source>
</evidence>
<comment type="function">
    <text evidence="4">Plant non-specific lipid-transfer proteins transfer phospholipids as well as galactolipids across membranes. May play a role in wax or cutin deposition in the cell walls of expanding epidermal cells and certain secretory tissues.</text>
</comment>
<feature type="chain" id="PRO_5039907258" description="Non-specific lipid-transfer protein" evidence="5">
    <location>
        <begin position="25"/>
        <end position="296"/>
    </location>
</feature>
<dbReference type="AlphaFoldDB" id="A0A9J5X246"/>
<dbReference type="CDD" id="cd01960">
    <property type="entry name" value="nsLTP1"/>
    <property type="match status" value="2"/>
</dbReference>
<dbReference type="GO" id="GO:0008289">
    <property type="term" value="F:lipid binding"/>
    <property type="evidence" value="ECO:0007669"/>
    <property type="project" value="UniProtKB-KW"/>
</dbReference>
<keyword evidence="8" id="KW-1185">Reference proteome</keyword>
<sequence length="296" mass="29412">MEMISKIACLVVLCMIVVAPHAEALSCGQVTSGLAPCLPYLQGRGPLGGCCGGVKGLLGAAKTPADRKTACTCLKSAASAIKGIDVGKAAGIPSVCGVNIPYKISPSTDCSNKIACLVALCMIVVAPHAEALSCGQVTSGLAPCLPYLQGRGPLGGCCGGVKGLLGAAKTPADRKTACICLKSAASAIKGIDVGKAAGIPRVCGVNIPYKISPSTDCSKYGRGPIGGCCGGIKGLLGAAKTPADRKAACTCLKSAASAIKGIDVGKAAGIPRVCGVNIPYKISPSTDCSKYVIYIL</sequence>
<gene>
    <name evidence="7" type="ORF">H5410_052806</name>
</gene>
<dbReference type="InterPro" id="IPR036312">
    <property type="entry name" value="Bifun_inhib/LTP/seed_sf"/>
</dbReference>
<feature type="domain" description="Bifunctional inhibitor/plant lipid transfer protein/seed storage helical" evidence="6">
    <location>
        <begin position="217"/>
        <end position="288"/>
    </location>
</feature>
<dbReference type="Gene3D" id="1.10.110.10">
    <property type="entry name" value="Plant lipid-transfer and hydrophobic proteins"/>
    <property type="match status" value="3"/>
</dbReference>
<proteinExistence type="inferred from homology"/>
<dbReference type="EMBL" id="JACXVP010000010">
    <property type="protein sequence ID" value="KAG5582179.1"/>
    <property type="molecule type" value="Genomic_DNA"/>
</dbReference>
<dbReference type="InterPro" id="IPR016140">
    <property type="entry name" value="Bifunc_inhib/LTP/seed_store"/>
</dbReference>
<evidence type="ECO:0000259" key="6">
    <source>
        <dbReference type="SMART" id="SM00499"/>
    </source>
</evidence>
<evidence type="ECO:0000256" key="1">
    <source>
        <dbReference type="ARBA" id="ARBA00009748"/>
    </source>
</evidence>
<feature type="signal peptide" evidence="5">
    <location>
        <begin position="1"/>
        <end position="24"/>
    </location>
</feature>
<feature type="domain" description="Bifunctional inhibitor/plant lipid transfer protein/seed storage helical" evidence="6">
    <location>
        <begin position="27"/>
        <end position="110"/>
    </location>
</feature>
<dbReference type="GO" id="GO:0006869">
    <property type="term" value="P:lipid transport"/>
    <property type="evidence" value="ECO:0007669"/>
    <property type="project" value="InterPro"/>
</dbReference>
<keyword evidence="5" id="KW-0732">Signal</keyword>
<comment type="caution">
    <text evidence="7">The sequence shown here is derived from an EMBL/GenBank/DDBJ whole genome shotgun (WGS) entry which is preliminary data.</text>
</comment>
<dbReference type="PANTHER" id="PTHR33076">
    <property type="entry name" value="NON-SPECIFIC LIPID-TRANSFER PROTEIN 2-RELATED"/>
    <property type="match status" value="1"/>
</dbReference>
<evidence type="ECO:0000313" key="7">
    <source>
        <dbReference type="EMBL" id="KAG5582179.1"/>
    </source>
</evidence>
<accession>A0A9J5X246</accession>
<name>A0A9J5X246_SOLCO</name>
<dbReference type="SMART" id="SM00499">
    <property type="entry name" value="AAI"/>
    <property type="match status" value="3"/>
</dbReference>
<dbReference type="Proteomes" id="UP000824120">
    <property type="component" value="Chromosome 10"/>
</dbReference>
<keyword evidence="2 4" id="KW-0813">Transport</keyword>
<dbReference type="SUPFAM" id="SSF47699">
    <property type="entry name" value="Bifunctional inhibitor/lipid-transfer protein/seed storage 2S albumin"/>
    <property type="match status" value="3"/>
</dbReference>
<reference evidence="7 8" key="1">
    <citation type="submission" date="2020-09" db="EMBL/GenBank/DDBJ databases">
        <title>De no assembly of potato wild relative species, Solanum commersonii.</title>
        <authorList>
            <person name="Cho K."/>
        </authorList>
    </citation>
    <scope>NUCLEOTIDE SEQUENCE [LARGE SCALE GENOMIC DNA]</scope>
    <source>
        <strain evidence="7">LZ3.2</strain>
        <tissue evidence="7">Leaf</tissue>
    </source>
</reference>
<feature type="domain" description="Bifunctional inhibitor/plant lipid transfer protein/seed storage helical" evidence="6">
    <location>
        <begin position="134"/>
        <end position="215"/>
    </location>
</feature>
<organism evidence="7 8">
    <name type="scientific">Solanum commersonii</name>
    <name type="common">Commerson's wild potato</name>
    <name type="synonym">Commerson's nightshade</name>
    <dbReference type="NCBI Taxonomy" id="4109"/>
    <lineage>
        <taxon>Eukaryota</taxon>
        <taxon>Viridiplantae</taxon>
        <taxon>Streptophyta</taxon>
        <taxon>Embryophyta</taxon>
        <taxon>Tracheophyta</taxon>
        <taxon>Spermatophyta</taxon>
        <taxon>Magnoliopsida</taxon>
        <taxon>eudicotyledons</taxon>
        <taxon>Gunneridae</taxon>
        <taxon>Pentapetalae</taxon>
        <taxon>asterids</taxon>
        <taxon>lamiids</taxon>
        <taxon>Solanales</taxon>
        <taxon>Solanaceae</taxon>
        <taxon>Solanoideae</taxon>
        <taxon>Solaneae</taxon>
        <taxon>Solanum</taxon>
    </lineage>
</organism>
<dbReference type="OrthoDB" id="1890443at2759"/>
<protein>
    <recommendedName>
        <fullName evidence="4">Non-specific lipid-transfer protein</fullName>
    </recommendedName>
</protein>